<evidence type="ECO:0000313" key="1">
    <source>
        <dbReference type="EMBL" id="THF56845.1"/>
    </source>
</evidence>
<reference evidence="1 2" key="1">
    <citation type="submission" date="2019-04" db="EMBL/GenBank/DDBJ databases">
        <title>Azoarcus rhizosphaerae sp. nov. isolated from rhizosphere of Ficus religiosa.</title>
        <authorList>
            <person name="Lin S.-Y."/>
            <person name="Hameed A."/>
            <person name="Hsu Y.-H."/>
            <person name="Young C.-C."/>
        </authorList>
    </citation>
    <scope>NUCLEOTIDE SEQUENCE [LARGE SCALE GENOMIC DNA]</scope>
    <source>
        <strain evidence="1 2">CC-YHH848</strain>
    </source>
</reference>
<protein>
    <recommendedName>
        <fullName evidence="3">ABC-type transport auxiliary lipoprotein component domain-containing protein</fullName>
    </recommendedName>
</protein>
<sequence>MNSSHASKCDHTVFAVPAKLTVAPLCAALAIAASGCATPAPDLSTLKGNSILLPAGRVIVHDFVNDTTDYRITSVDTQDYLILPKSATNPSFRHLVVSHLTERLAPDLANNYPNIEVTVLDARILVQLHGGAMIPIIGIATVFKDRKHICEVDASLRYGDNVTRKVFAHTSVSNRSYMDMPQEKKGDLVSECLNSIIHEIAESARNMESPI</sequence>
<evidence type="ECO:0000313" key="2">
    <source>
        <dbReference type="Proteomes" id="UP000307956"/>
    </source>
</evidence>
<keyword evidence="2" id="KW-1185">Reference proteome</keyword>
<organism evidence="1 2">
    <name type="scientific">Pseudothauera rhizosphaerae</name>
    <dbReference type="NCBI Taxonomy" id="2565932"/>
    <lineage>
        <taxon>Bacteria</taxon>
        <taxon>Pseudomonadati</taxon>
        <taxon>Pseudomonadota</taxon>
        <taxon>Betaproteobacteria</taxon>
        <taxon>Rhodocyclales</taxon>
        <taxon>Zoogloeaceae</taxon>
        <taxon>Pseudothauera</taxon>
    </lineage>
</organism>
<comment type="caution">
    <text evidence="1">The sequence shown here is derived from an EMBL/GenBank/DDBJ whole genome shotgun (WGS) entry which is preliminary data.</text>
</comment>
<dbReference type="RefSeq" id="WP_136386516.1">
    <property type="nucleotide sequence ID" value="NZ_SSOD01000019.1"/>
</dbReference>
<dbReference type="AlphaFoldDB" id="A0A4V3W9W2"/>
<accession>A0A4V3W9W2</accession>
<dbReference type="Proteomes" id="UP000307956">
    <property type="component" value="Unassembled WGS sequence"/>
</dbReference>
<dbReference type="EMBL" id="SSOD01000019">
    <property type="protein sequence ID" value="THF56845.1"/>
    <property type="molecule type" value="Genomic_DNA"/>
</dbReference>
<evidence type="ECO:0008006" key="3">
    <source>
        <dbReference type="Google" id="ProtNLM"/>
    </source>
</evidence>
<proteinExistence type="predicted"/>
<gene>
    <name evidence="1" type="ORF">E6O51_18600</name>
</gene>
<name>A0A4V3W9W2_9RHOO</name>